<dbReference type="EMBL" id="JAAWVT010000010">
    <property type="protein sequence ID" value="NKG22385.1"/>
    <property type="molecule type" value="Genomic_DNA"/>
</dbReference>
<dbReference type="Proteomes" id="UP000746595">
    <property type="component" value="Unassembled WGS sequence"/>
</dbReference>
<gene>
    <name evidence="1" type="ORF">HED64_16940</name>
</gene>
<name>A0ABX1GA25_9MICC</name>
<dbReference type="RefSeq" id="WP_168153152.1">
    <property type="nucleotide sequence ID" value="NZ_JAAWVT010000010.1"/>
</dbReference>
<protein>
    <submittedName>
        <fullName evidence="1">Uncharacterized protein</fullName>
    </submittedName>
</protein>
<comment type="caution">
    <text evidence="1">The sequence shown here is derived from an EMBL/GenBank/DDBJ whole genome shotgun (WGS) entry which is preliminary data.</text>
</comment>
<reference evidence="1 2" key="1">
    <citation type="submission" date="2020-04" db="EMBL/GenBank/DDBJ databases">
        <title>Paeniglutamicibacter sp. ANT13_2, a novel actinomycete isolated from sediment in Antarctica.</title>
        <authorList>
            <person name="Sakdapetsiri C."/>
            <person name="Pinyakong O."/>
        </authorList>
    </citation>
    <scope>NUCLEOTIDE SEQUENCE [LARGE SCALE GENOMIC DNA]</scope>
    <source>
        <strain evidence="1 2">ANT13_2</strain>
    </source>
</reference>
<evidence type="ECO:0000313" key="2">
    <source>
        <dbReference type="Proteomes" id="UP000746595"/>
    </source>
</evidence>
<keyword evidence="2" id="KW-1185">Reference proteome</keyword>
<evidence type="ECO:0000313" key="1">
    <source>
        <dbReference type="EMBL" id="NKG22385.1"/>
    </source>
</evidence>
<organism evidence="1 2">
    <name type="scientific">Paeniglutamicibacter terrestris</name>
    <dbReference type="NCBI Taxonomy" id="2723403"/>
    <lineage>
        <taxon>Bacteria</taxon>
        <taxon>Bacillati</taxon>
        <taxon>Actinomycetota</taxon>
        <taxon>Actinomycetes</taxon>
        <taxon>Micrococcales</taxon>
        <taxon>Micrococcaceae</taxon>
        <taxon>Paeniglutamicibacter</taxon>
    </lineage>
</organism>
<sequence length="325" mass="35644">MSGVNDLAQRVGLVALTQAEVDEWLVEALIALLHPLDPTRVQLLVGKNSLDQKRALVKDLTGQSGFPIDTEVSPGMSLRQLLAEIKKLNDMRDRVVHSYYERGEGDQKRLFRSRKPAHESVTIDEIDELIAGLESCVGGLRTLVEQLSKRAEGEREAMVTWDNALSGVHEVILGGHLEERKMLSPIVDAVGNGAPIYLRIRGLHREFVGPEATVGNGEFLAKIDPGTWRAVITSSSGEEMSFGDTGWREITSMAQEEDPQIEFAAIRRIGDTVKVSFEGAGLPTVPDTGMRDRLAERAFGRRLVSTHQIPAWAASISGFQPNGSD</sequence>
<accession>A0ABX1GA25</accession>
<proteinExistence type="predicted"/>